<sequence>MIFNYIQAKEIYELIFEWLTTKSVAEYARKSDFTKFQKKLWNPILKAIDELTNKEDLSKEEKEFLELTLYRGDIFRVLRYRPRDRRFVFPMEEYQSWSSSIEGLLKIPGIPRESLLLIGKADMGIDIFGLLHFLFKYEYVKNIDIEIYPQKIYKYEKEKEIAYKTSFDKIKKIVVVDKKDLSEHKEKIIKEIPKELWGRKSLR</sequence>
<comment type="caution">
    <text evidence="1">The sequence shown here is derived from an EMBL/GenBank/DDBJ whole genome shotgun (WGS) entry which is preliminary data.</text>
</comment>
<evidence type="ECO:0000313" key="2">
    <source>
        <dbReference type="Proteomes" id="UP000573963"/>
    </source>
</evidence>
<dbReference type="EMBL" id="JABAFD010000002">
    <property type="protein sequence ID" value="NME08974.1"/>
    <property type="molecule type" value="Genomic_DNA"/>
</dbReference>
<name>A0AA44DJR7_PARBF</name>
<dbReference type="RefSeq" id="WP_168931530.1">
    <property type="nucleotide sequence ID" value="NZ_JABAFD010000002.1"/>
</dbReference>
<proteinExistence type="predicted"/>
<accession>A0AA44DJR7</accession>
<evidence type="ECO:0000313" key="1">
    <source>
        <dbReference type="EMBL" id="NME08974.1"/>
    </source>
</evidence>
<dbReference type="Proteomes" id="UP000573963">
    <property type="component" value="Unassembled WGS sequence"/>
</dbReference>
<reference evidence="1 2" key="1">
    <citation type="submission" date="2020-04" db="EMBL/GenBank/DDBJ databases">
        <authorList>
            <person name="Hitch T.C.A."/>
            <person name="Wylensek D."/>
            <person name="Clavel T."/>
        </authorList>
    </citation>
    <scope>NUCLEOTIDE SEQUENCE [LARGE SCALE GENOMIC DNA]</scope>
    <source>
        <strain evidence="1 2">Med78_4-601-WT-2</strain>
    </source>
</reference>
<organism evidence="1 2">
    <name type="scientific">Paraclostridium bifermentans</name>
    <name type="common">Clostridium bifermentans</name>
    <dbReference type="NCBI Taxonomy" id="1490"/>
    <lineage>
        <taxon>Bacteria</taxon>
        <taxon>Bacillati</taxon>
        <taxon>Bacillota</taxon>
        <taxon>Clostridia</taxon>
        <taxon>Peptostreptococcales</taxon>
        <taxon>Peptostreptococcaceae</taxon>
        <taxon>Paraclostridium</taxon>
    </lineage>
</organism>
<dbReference type="AlphaFoldDB" id="A0AA44DJR7"/>
<protein>
    <submittedName>
        <fullName evidence="1">Uncharacterized protein</fullName>
    </submittedName>
</protein>
<gene>
    <name evidence="1" type="ORF">HF875_05550</name>
</gene>